<organism evidence="1 2">
    <name type="scientific">Rattus norvegicus</name>
    <name type="common">Rat</name>
    <dbReference type="NCBI Taxonomy" id="10116"/>
    <lineage>
        <taxon>Eukaryota</taxon>
        <taxon>Metazoa</taxon>
        <taxon>Chordata</taxon>
        <taxon>Craniata</taxon>
        <taxon>Vertebrata</taxon>
        <taxon>Euteleostomi</taxon>
        <taxon>Mammalia</taxon>
        <taxon>Eutheria</taxon>
        <taxon>Euarchontoglires</taxon>
        <taxon>Glires</taxon>
        <taxon>Rodentia</taxon>
        <taxon>Myomorpha</taxon>
        <taxon>Muroidea</taxon>
        <taxon>Muridae</taxon>
        <taxon>Murinae</taxon>
        <taxon>Rattus</taxon>
    </lineage>
</organism>
<sequence>MFSNTLHRPKRFTIKHFAYV</sequence>
<feature type="non-terminal residue" evidence="1">
    <location>
        <position position="20"/>
    </location>
</feature>
<accession>A6K7Z5</accession>
<gene>
    <name evidence="1" type="ORF">rCG_37610</name>
</gene>
<dbReference type="AlphaFoldDB" id="A6K7Z5"/>
<proteinExistence type="predicted"/>
<reference evidence="2" key="1">
    <citation type="submission" date="2005-09" db="EMBL/GenBank/DDBJ databases">
        <authorList>
            <person name="Mural R.J."/>
            <person name="Li P.W."/>
            <person name="Adams M.D."/>
            <person name="Amanatides P.G."/>
            <person name="Baden-Tillson H."/>
            <person name="Barnstead M."/>
            <person name="Chin S.H."/>
            <person name="Dew I."/>
            <person name="Evans C.A."/>
            <person name="Ferriera S."/>
            <person name="Flanigan M."/>
            <person name="Fosler C."/>
            <person name="Glodek A."/>
            <person name="Gu Z."/>
            <person name="Holt R.A."/>
            <person name="Jennings D."/>
            <person name="Kraft C.L."/>
            <person name="Lu F."/>
            <person name="Nguyen T."/>
            <person name="Nusskern D.R."/>
            <person name="Pfannkoch C.M."/>
            <person name="Sitter C."/>
            <person name="Sutton G.G."/>
            <person name="Venter J.C."/>
            <person name="Wang Z."/>
            <person name="Woodage T."/>
            <person name="Zheng X.H."/>
            <person name="Zhong F."/>
        </authorList>
    </citation>
    <scope>NUCLEOTIDE SEQUENCE [LARGE SCALE GENOMIC DNA]</scope>
    <source>
        <strain>BN</strain>
        <strain evidence="2">Sprague-Dawley</strain>
    </source>
</reference>
<name>A6K7Z5_RAT</name>
<evidence type="ECO:0000313" key="2">
    <source>
        <dbReference type="Proteomes" id="UP000234681"/>
    </source>
</evidence>
<dbReference type="EMBL" id="CH474028">
    <property type="protein sequence ID" value="EDL87940.1"/>
    <property type="molecule type" value="Genomic_DNA"/>
</dbReference>
<evidence type="ECO:0000313" key="1">
    <source>
        <dbReference type="EMBL" id="EDL87940.1"/>
    </source>
</evidence>
<protein>
    <submittedName>
        <fullName evidence="1">RCG37610</fullName>
    </submittedName>
</protein>
<dbReference type="Proteomes" id="UP000234681">
    <property type="component" value="Chromosome 13"/>
</dbReference>